<accession>A0A5K3FQR0</accession>
<dbReference type="AlphaFoldDB" id="A0A5K3FQR0"/>
<protein>
    <submittedName>
        <fullName evidence="1">Glycosyltransferase</fullName>
    </submittedName>
</protein>
<name>A0A5K3FQR0_MESCO</name>
<proteinExistence type="predicted"/>
<dbReference type="SUPFAM" id="SSF54403">
    <property type="entry name" value="Cystatin/monellin"/>
    <property type="match status" value="1"/>
</dbReference>
<dbReference type="InterPro" id="IPR046350">
    <property type="entry name" value="Cystatin_sf"/>
</dbReference>
<evidence type="ECO:0000313" key="1">
    <source>
        <dbReference type="WBParaSite" id="MCU_010709-RA"/>
    </source>
</evidence>
<dbReference type="Gene3D" id="3.10.450.10">
    <property type="match status" value="1"/>
</dbReference>
<organism evidence="1">
    <name type="scientific">Mesocestoides corti</name>
    <name type="common">Flatworm</name>
    <dbReference type="NCBI Taxonomy" id="53468"/>
    <lineage>
        <taxon>Eukaryota</taxon>
        <taxon>Metazoa</taxon>
        <taxon>Spiralia</taxon>
        <taxon>Lophotrochozoa</taxon>
        <taxon>Platyhelminthes</taxon>
        <taxon>Cestoda</taxon>
        <taxon>Eucestoda</taxon>
        <taxon>Cyclophyllidea</taxon>
        <taxon>Mesocestoididae</taxon>
        <taxon>Mesocestoides</taxon>
    </lineage>
</organism>
<reference evidence="1" key="1">
    <citation type="submission" date="2019-11" db="UniProtKB">
        <authorList>
            <consortium name="WormBaseParasite"/>
        </authorList>
    </citation>
    <scope>IDENTIFICATION</scope>
</reference>
<dbReference type="WBParaSite" id="MCU_010709-RA">
    <property type="protein sequence ID" value="MCU_010709-RA"/>
    <property type="gene ID" value="MCU_010709"/>
</dbReference>
<sequence length="62" mass="6914">MPILGNLSCALVPTCDEKIHFTPIVRAYLTEQLGEEPKHVEILAISSEVVDGTNYFLKVTRI</sequence>